<dbReference type="AlphaFoldDB" id="A0A8S1NSU2"/>
<proteinExistence type="predicted"/>
<feature type="compositionally biased region" description="Polar residues" evidence="1">
    <location>
        <begin position="207"/>
        <end position="223"/>
    </location>
</feature>
<organism evidence="2 3">
    <name type="scientific">Paramecium sonneborni</name>
    <dbReference type="NCBI Taxonomy" id="65129"/>
    <lineage>
        <taxon>Eukaryota</taxon>
        <taxon>Sar</taxon>
        <taxon>Alveolata</taxon>
        <taxon>Ciliophora</taxon>
        <taxon>Intramacronucleata</taxon>
        <taxon>Oligohymenophorea</taxon>
        <taxon>Peniculida</taxon>
        <taxon>Parameciidae</taxon>
        <taxon>Paramecium</taxon>
    </lineage>
</organism>
<dbReference type="OrthoDB" id="305783at2759"/>
<evidence type="ECO:0000313" key="2">
    <source>
        <dbReference type="EMBL" id="CAD8094900.1"/>
    </source>
</evidence>
<comment type="caution">
    <text evidence="2">The sequence shown here is derived from an EMBL/GenBank/DDBJ whole genome shotgun (WGS) entry which is preliminary data.</text>
</comment>
<feature type="compositionally biased region" description="Polar residues" evidence="1">
    <location>
        <begin position="1"/>
        <end position="11"/>
    </location>
</feature>
<name>A0A8S1NSU2_9CILI</name>
<feature type="region of interest" description="Disordered" evidence="1">
    <location>
        <begin position="1"/>
        <end position="30"/>
    </location>
</feature>
<keyword evidence="3" id="KW-1185">Reference proteome</keyword>
<sequence>MYLHNNSNQRSQKNRIFDSPNTGQISLSRDLSTNFTPVQYEESQKNYIKTSQFSLNTSVNQSIQETQFQQPIQAEIIMGIQNTPQFFKQHNIIRRELGKYINESGQLKIDEGQSEDMASSEESLNSIPQVISNFNNFERKVNKKQQFYPNNTLNQQEHPLKVSDLKSEPILRDTQIQEYQLESSNSSQRINQNIFTQQKIQEDQKSPESIQSMKNDNQESYLSNPQQINQQSFDQSNISQWSIEQIEILIQGIQITKYSRKTLFGKKKRLLQVSPDLKLLVFRNLEHKITKIYSINKITKIEKGANTETFRLYKPKSDILWLCFSIFLDERTVDLSVQTQEQLSQIIDSLYGLIQKN</sequence>
<protein>
    <submittedName>
        <fullName evidence="2">Uncharacterized protein</fullName>
    </submittedName>
</protein>
<feature type="region of interest" description="Disordered" evidence="1">
    <location>
        <begin position="198"/>
        <end position="223"/>
    </location>
</feature>
<evidence type="ECO:0000256" key="1">
    <source>
        <dbReference type="SAM" id="MobiDB-lite"/>
    </source>
</evidence>
<feature type="compositionally biased region" description="Polar residues" evidence="1">
    <location>
        <begin position="19"/>
        <end position="30"/>
    </location>
</feature>
<dbReference type="Proteomes" id="UP000692954">
    <property type="component" value="Unassembled WGS sequence"/>
</dbReference>
<accession>A0A8S1NSU2</accession>
<evidence type="ECO:0000313" key="3">
    <source>
        <dbReference type="Proteomes" id="UP000692954"/>
    </source>
</evidence>
<dbReference type="EMBL" id="CAJJDN010000063">
    <property type="protein sequence ID" value="CAD8094900.1"/>
    <property type="molecule type" value="Genomic_DNA"/>
</dbReference>
<gene>
    <name evidence="2" type="ORF">PSON_ATCC_30995.1.T0630123</name>
</gene>
<reference evidence="2" key="1">
    <citation type="submission" date="2021-01" db="EMBL/GenBank/DDBJ databases">
        <authorList>
            <consortium name="Genoscope - CEA"/>
            <person name="William W."/>
        </authorList>
    </citation>
    <scope>NUCLEOTIDE SEQUENCE</scope>
</reference>